<evidence type="ECO:0000256" key="1">
    <source>
        <dbReference type="SAM" id="Phobius"/>
    </source>
</evidence>
<keyword evidence="1" id="KW-1133">Transmembrane helix</keyword>
<proteinExistence type="predicted"/>
<keyword evidence="3" id="KW-1185">Reference proteome</keyword>
<feature type="transmembrane region" description="Helical" evidence="1">
    <location>
        <begin position="29"/>
        <end position="51"/>
    </location>
</feature>
<gene>
    <name evidence="2" type="ORF">EBB79_16140</name>
</gene>
<evidence type="ECO:0000313" key="3">
    <source>
        <dbReference type="Proteomes" id="UP000283063"/>
    </source>
</evidence>
<name>A0A3T0N5H8_9RHOB</name>
<dbReference type="RefSeq" id="WP_127749806.1">
    <property type="nucleotide sequence ID" value="NZ_CP033219.1"/>
</dbReference>
<keyword evidence="1" id="KW-0812">Transmembrane</keyword>
<evidence type="ECO:0008006" key="4">
    <source>
        <dbReference type="Google" id="ProtNLM"/>
    </source>
</evidence>
<sequence>MTKYYELTGEPSIDSQLQGALSALKMGQILSWIAVLSILLAGVWGTHLVYASNPEELGLSFLPLIGAFIGAASVSGFLRKTFSASLLPTVAKAVGFEYSRTFHGVQDLLDTGLLPSGRVARSEDSLKSDFGRVSVSSRDIHITTGGKSPKTLFAGLVILLKHPENRNSLVVTTEERTRSEHFRRPLVGTRNFIETARKKCPKGEEFRAFSSKREKANDHGFEPYLENILRLNAELPNCRLFSLVRSWDETHVALSCDGNPMELGGLFVTRSKLQQQVSEAVSNMQLVLQAVQVVLEAEAAEKLG</sequence>
<evidence type="ECO:0000313" key="2">
    <source>
        <dbReference type="EMBL" id="AZV79257.1"/>
    </source>
</evidence>
<organism evidence="2 3">
    <name type="scientific">Parasedimentitalea marina</name>
    <dbReference type="NCBI Taxonomy" id="2483033"/>
    <lineage>
        <taxon>Bacteria</taxon>
        <taxon>Pseudomonadati</taxon>
        <taxon>Pseudomonadota</taxon>
        <taxon>Alphaproteobacteria</taxon>
        <taxon>Rhodobacterales</taxon>
        <taxon>Paracoccaceae</taxon>
        <taxon>Parasedimentitalea</taxon>
    </lineage>
</organism>
<keyword evidence="1" id="KW-0472">Membrane</keyword>
<dbReference type="AlphaFoldDB" id="A0A3T0N5H8"/>
<accession>A0A3T0N5H8</accession>
<dbReference type="EMBL" id="CP033219">
    <property type="protein sequence ID" value="AZV79257.1"/>
    <property type="molecule type" value="Genomic_DNA"/>
</dbReference>
<protein>
    <recommendedName>
        <fullName evidence="4">DUF3137 domain-containing protein</fullName>
    </recommendedName>
</protein>
<dbReference type="KEGG" id="sedi:EBB79_16140"/>
<reference evidence="2 3" key="1">
    <citation type="submission" date="2018-10" db="EMBL/GenBank/DDBJ databases">
        <title>Parasedimentitalea marina sp. nov., a psychrophilic bacterium isolated from deep seawater of the New Britain Trench.</title>
        <authorList>
            <person name="Cao J."/>
        </authorList>
    </citation>
    <scope>NUCLEOTIDE SEQUENCE [LARGE SCALE GENOMIC DNA]</scope>
    <source>
        <strain evidence="2 3">W43</strain>
    </source>
</reference>
<feature type="transmembrane region" description="Helical" evidence="1">
    <location>
        <begin position="57"/>
        <end position="78"/>
    </location>
</feature>
<dbReference type="Proteomes" id="UP000283063">
    <property type="component" value="Chromosome"/>
</dbReference>